<organism evidence="3 4">
    <name type="scientific">Dictyostelium purpureum</name>
    <name type="common">Slime mold</name>
    <dbReference type="NCBI Taxonomy" id="5786"/>
    <lineage>
        <taxon>Eukaryota</taxon>
        <taxon>Amoebozoa</taxon>
        <taxon>Evosea</taxon>
        <taxon>Eumycetozoa</taxon>
        <taxon>Dictyostelia</taxon>
        <taxon>Dictyosteliales</taxon>
        <taxon>Dictyosteliaceae</taxon>
        <taxon>Dictyostelium</taxon>
    </lineage>
</organism>
<dbReference type="KEGG" id="dpp:DICPUDRAFT_78792"/>
<feature type="region of interest" description="Disordered" evidence="1">
    <location>
        <begin position="45"/>
        <end position="72"/>
    </location>
</feature>
<dbReference type="InterPro" id="IPR019595">
    <property type="entry name" value="DUF2470"/>
</dbReference>
<evidence type="ECO:0000313" key="3">
    <source>
        <dbReference type="EMBL" id="EGC35518.1"/>
    </source>
</evidence>
<dbReference type="EMBL" id="GL871057">
    <property type="protein sequence ID" value="EGC35518.1"/>
    <property type="molecule type" value="Genomic_DNA"/>
</dbReference>
<dbReference type="PANTHER" id="PTHR13343:SF17">
    <property type="entry name" value="CELLULAR REPRESSOR OF E1A-STIMULATED GENES, ISOFORM A"/>
    <property type="match status" value="1"/>
</dbReference>
<dbReference type="PANTHER" id="PTHR13343">
    <property type="entry name" value="CREG1 PROTEIN"/>
    <property type="match status" value="1"/>
</dbReference>
<dbReference type="AlphaFoldDB" id="F0ZKK5"/>
<dbReference type="OrthoDB" id="2138282at2759"/>
<reference evidence="4" key="1">
    <citation type="journal article" date="2011" name="Genome Biol.">
        <title>Comparative genomics of the social amoebae Dictyostelium discoideum and Dictyostelium purpureum.</title>
        <authorList>
            <consortium name="US DOE Joint Genome Institute (JGI-PGF)"/>
            <person name="Sucgang R."/>
            <person name="Kuo A."/>
            <person name="Tian X."/>
            <person name="Salerno W."/>
            <person name="Parikh A."/>
            <person name="Feasley C.L."/>
            <person name="Dalin E."/>
            <person name="Tu H."/>
            <person name="Huang E."/>
            <person name="Barry K."/>
            <person name="Lindquist E."/>
            <person name="Shapiro H."/>
            <person name="Bruce D."/>
            <person name="Schmutz J."/>
            <person name="Salamov A."/>
            <person name="Fey P."/>
            <person name="Gaudet P."/>
            <person name="Anjard C."/>
            <person name="Babu M.M."/>
            <person name="Basu S."/>
            <person name="Bushmanova Y."/>
            <person name="van der Wel H."/>
            <person name="Katoh-Kurasawa M."/>
            <person name="Dinh C."/>
            <person name="Coutinho P.M."/>
            <person name="Saito T."/>
            <person name="Elias M."/>
            <person name="Schaap P."/>
            <person name="Kay R.R."/>
            <person name="Henrissat B."/>
            <person name="Eichinger L."/>
            <person name="Rivero F."/>
            <person name="Putnam N.H."/>
            <person name="West C.M."/>
            <person name="Loomis W.F."/>
            <person name="Chisholm R.L."/>
            <person name="Shaulsky G."/>
            <person name="Strassmann J.E."/>
            <person name="Queller D.C."/>
            <person name="Kuspa A."/>
            <person name="Grigoriev I.V."/>
        </authorList>
    </citation>
    <scope>NUCLEOTIDE SEQUENCE [LARGE SCALE GENOMIC DNA]</scope>
    <source>
        <strain evidence="4">QSDP1</strain>
    </source>
</reference>
<gene>
    <name evidence="3" type="ORF">DICPUDRAFT_78792</name>
</gene>
<proteinExistence type="predicted"/>
<dbReference type="VEuPathDB" id="AmoebaDB:DICPUDRAFT_78792"/>
<dbReference type="eggNOG" id="ENOG502R7N8">
    <property type="taxonomic scope" value="Eukaryota"/>
</dbReference>
<evidence type="ECO:0000313" key="4">
    <source>
        <dbReference type="Proteomes" id="UP000001064"/>
    </source>
</evidence>
<dbReference type="RefSeq" id="XP_003287944.1">
    <property type="nucleotide sequence ID" value="XM_003287896.1"/>
</dbReference>
<accession>F0ZKK5</accession>
<dbReference type="Proteomes" id="UP000001064">
    <property type="component" value="Unassembled WGS sequence"/>
</dbReference>
<feature type="compositionally biased region" description="Basic and acidic residues" evidence="1">
    <location>
        <begin position="56"/>
        <end position="72"/>
    </location>
</feature>
<keyword evidence="4" id="KW-1185">Reference proteome</keyword>
<evidence type="ECO:0000256" key="1">
    <source>
        <dbReference type="SAM" id="MobiDB-lite"/>
    </source>
</evidence>
<dbReference type="GeneID" id="10501295"/>
<protein>
    <recommendedName>
        <fullName evidence="2">DUF2470 domain-containing protein</fullName>
    </recommendedName>
</protein>
<dbReference type="SUPFAM" id="SSF50475">
    <property type="entry name" value="FMN-binding split barrel"/>
    <property type="match status" value="1"/>
</dbReference>
<dbReference type="OMA" id="DSFGLNC"/>
<dbReference type="Pfam" id="PF10615">
    <property type="entry name" value="DUF2470"/>
    <property type="match status" value="1"/>
</dbReference>
<dbReference type="InParanoid" id="F0ZKK5"/>
<dbReference type="Gene3D" id="3.20.180.10">
    <property type="entry name" value="PNP-oxidase-like"/>
    <property type="match status" value="1"/>
</dbReference>
<evidence type="ECO:0000259" key="2">
    <source>
        <dbReference type="Pfam" id="PF10615"/>
    </source>
</evidence>
<dbReference type="InterPro" id="IPR037119">
    <property type="entry name" value="Haem_oxidase_HugZ-like_sf"/>
</dbReference>
<sequence length="373" mass="43096">MIRNLLKTSSRLQILSPKNLKFVKYNSSNNNIIYNLKERKQFYSTQTNNNNNGKDNNIDIKNNDNNKKEGVEKPFYGSIGDIDFSKKQYGPSSSSALTREQISKSLLLMRRSATLSSVYMMAKMTDENQTPIYGSLVPYALHDSVEMVKTDITDESKEEKFTIYNPIIALHKDSPHITHFKHFNKLVKLHPEFDLERINISGRAIKVESNSSTSGEPSKYNIDRVRRIYYDRNPKSKSVIEKNRDNYLFYIVELSDIYHYNRNSKLTNIPLNVFKSTRSDPITIQSGEIIETVNSQYEDALISIVEQYGDVKIDSAFMYFLDSFGLNCIGKKKGIDEWLDIRIPFDTSFDTLENCKNGLFGTLKESRNHFKNI</sequence>
<feature type="domain" description="DUF2470" evidence="2">
    <location>
        <begin position="287"/>
        <end position="357"/>
    </location>
</feature>
<name>F0ZKK5_DICPU</name>